<comment type="function">
    <text evidence="8">Located at the back of the 30S subunit body where it stabilizes the conformation of the head with respect to the body.</text>
</comment>
<name>A0A832MQ16_9THEM</name>
<dbReference type="Pfam" id="PF00333">
    <property type="entry name" value="Ribosomal_S5"/>
    <property type="match status" value="1"/>
</dbReference>
<dbReference type="GO" id="GO:0019843">
    <property type="term" value="F:rRNA binding"/>
    <property type="evidence" value="ECO:0007669"/>
    <property type="project" value="UniProtKB-UniRule"/>
</dbReference>
<dbReference type="GO" id="GO:0006412">
    <property type="term" value="P:translation"/>
    <property type="evidence" value="ECO:0007669"/>
    <property type="project" value="UniProtKB-UniRule"/>
</dbReference>
<dbReference type="PROSITE" id="PS50881">
    <property type="entry name" value="S5_DSRBD"/>
    <property type="match status" value="1"/>
</dbReference>
<dbReference type="SUPFAM" id="SSF54211">
    <property type="entry name" value="Ribosomal protein S5 domain 2-like"/>
    <property type="match status" value="1"/>
</dbReference>
<dbReference type="InterPro" id="IPR005712">
    <property type="entry name" value="Ribosomal_uS5_bac-type"/>
</dbReference>
<organism evidence="11">
    <name type="scientific">Pseudothermotoga hypogea</name>
    <dbReference type="NCBI Taxonomy" id="57487"/>
    <lineage>
        <taxon>Bacteria</taxon>
        <taxon>Thermotogati</taxon>
        <taxon>Thermotogota</taxon>
        <taxon>Thermotogae</taxon>
        <taxon>Thermotogales</taxon>
        <taxon>Thermotogaceae</taxon>
        <taxon>Pseudothermotoga</taxon>
    </lineage>
</organism>
<proteinExistence type="inferred from homology"/>
<dbReference type="PROSITE" id="PS00585">
    <property type="entry name" value="RIBOSOMAL_S5"/>
    <property type="match status" value="1"/>
</dbReference>
<dbReference type="Pfam" id="PF03719">
    <property type="entry name" value="Ribosomal_S5_C"/>
    <property type="match status" value="1"/>
</dbReference>
<evidence type="ECO:0000256" key="9">
    <source>
        <dbReference type="RuleBase" id="RU003823"/>
    </source>
</evidence>
<evidence type="ECO:0000256" key="3">
    <source>
        <dbReference type="ARBA" id="ARBA00022884"/>
    </source>
</evidence>
<comment type="domain">
    <text evidence="8">The N-terminal domain interacts with the head of the 30S subunit; the C-terminal domain interacts with the body and contacts protein S4. The interaction surface between S4 and S5 is involved in control of translational fidelity.</text>
</comment>
<comment type="function">
    <text evidence="8">With S4 and S12 plays an important role in translational accuracy.</text>
</comment>
<evidence type="ECO:0000259" key="10">
    <source>
        <dbReference type="PROSITE" id="PS50881"/>
    </source>
</evidence>
<dbReference type="GO" id="GO:0003735">
    <property type="term" value="F:structural constituent of ribosome"/>
    <property type="evidence" value="ECO:0007669"/>
    <property type="project" value="UniProtKB-UniRule"/>
</dbReference>
<dbReference type="PANTHER" id="PTHR48277">
    <property type="entry name" value="MITOCHONDRIAL RIBOSOMAL PROTEIN S5"/>
    <property type="match status" value="1"/>
</dbReference>
<keyword evidence="5 8" id="KW-0687">Ribonucleoprotein</keyword>
<evidence type="ECO:0000256" key="5">
    <source>
        <dbReference type="ARBA" id="ARBA00023274"/>
    </source>
</evidence>
<dbReference type="FunFam" id="3.30.160.20:FF:000001">
    <property type="entry name" value="30S ribosomal protein S5"/>
    <property type="match status" value="1"/>
</dbReference>
<evidence type="ECO:0000256" key="1">
    <source>
        <dbReference type="ARBA" id="ARBA00008945"/>
    </source>
</evidence>
<dbReference type="Gene3D" id="3.30.230.10">
    <property type="match status" value="1"/>
</dbReference>
<protein>
    <recommendedName>
        <fullName evidence="6 8">Small ribosomal subunit protein uS5</fullName>
    </recommendedName>
</protein>
<dbReference type="InterPro" id="IPR013810">
    <property type="entry name" value="Ribosomal_uS5_N"/>
</dbReference>
<dbReference type="SUPFAM" id="SSF54768">
    <property type="entry name" value="dsRNA-binding domain-like"/>
    <property type="match status" value="1"/>
</dbReference>
<accession>A0A832MQ16</accession>
<comment type="similarity">
    <text evidence="1 8 9">Belongs to the universal ribosomal protein uS5 family.</text>
</comment>
<dbReference type="HAMAP" id="MF_01307_B">
    <property type="entry name" value="Ribosomal_uS5_B"/>
    <property type="match status" value="1"/>
</dbReference>
<comment type="caution">
    <text evidence="11">The sequence shown here is derived from an EMBL/GenBank/DDBJ whole genome shotgun (WGS) entry which is preliminary data.</text>
</comment>
<dbReference type="InterPro" id="IPR014721">
    <property type="entry name" value="Ribsml_uS5_D2-typ_fold_subgr"/>
</dbReference>
<dbReference type="AlphaFoldDB" id="A0A832MQ16"/>
<dbReference type="GO" id="GO:0042254">
    <property type="term" value="P:ribosome biogenesis"/>
    <property type="evidence" value="ECO:0007669"/>
    <property type="project" value="UniProtKB-ARBA"/>
</dbReference>
<dbReference type="FunFam" id="3.30.230.10:FF:000002">
    <property type="entry name" value="30S ribosomal protein S5"/>
    <property type="match status" value="1"/>
</dbReference>
<dbReference type="GO" id="GO:0015935">
    <property type="term" value="C:small ribosomal subunit"/>
    <property type="evidence" value="ECO:0007669"/>
    <property type="project" value="InterPro"/>
</dbReference>
<evidence type="ECO:0000313" key="11">
    <source>
        <dbReference type="EMBL" id="HGZ79707.1"/>
    </source>
</evidence>
<keyword evidence="4 8" id="KW-0689">Ribosomal protein</keyword>
<evidence type="ECO:0000256" key="6">
    <source>
        <dbReference type="ARBA" id="ARBA00035255"/>
    </source>
</evidence>
<gene>
    <name evidence="8" type="primary">rpsE</name>
    <name evidence="11" type="ORF">ENW55_06955</name>
</gene>
<dbReference type="EMBL" id="DTKQ01000051">
    <property type="protein sequence ID" value="HGZ79707.1"/>
    <property type="molecule type" value="Genomic_DNA"/>
</dbReference>
<dbReference type="PANTHER" id="PTHR48277:SF1">
    <property type="entry name" value="MITOCHONDRIAL RIBOSOMAL PROTEIN S5"/>
    <property type="match status" value="1"/>
</dbReference>
<dbReference type="GO" id="GO:0005737">
    <property type="term" value="C:cytoplasm"/>
    <property type="evidence" value="ECO:0007669"/>
    <property type="project" value="UniProtKB-ARBA"/>
</dbReference>
<dbReference type="InterPro" id="IPR000851">
    <property type="entry name" value="Ribosomal_uS5"/>
</dbReference>
<dbReference type="InterPro" id="IPR020568">
    <property type="entry name" value="Ribosomal_Su5_D2-typ_SF"/>
</dbReference>
<evidence type="ECO:0000256" key="8">
    <source>
        <dbReference type="HAMAP-Rule" id="MF_01307"/>
    </source>
</evidence>
<dbReference type="Gene3D" id="3.30.160.20">
    <property type="match status" value="1"/>
</dbReference>
<dbReference type="InterPro" id="IPR005324">
    <property type="entry name" value="Ribosomal_uS5_C"/>
</dbReference>
<evidence type="ECO:0000256" key="4">
    <source>
        <dbReference type="ARBA" id="ARBA00022980"/>
    </source>
</evidence>
<keyword evidence="2 8" id="KW-0699">rRNA-binding</keyword>
<sequence length="179" mass="18840">MVDEILEEEVIKRESEEFEERIVEIRRTAKVTKGGKTLSFRVLAVVGNRKGKVGVGIGKAREVPDAIRKALSAARAALIDVPLYRGTIPHEVTAKQDASVVLLKPAAPGTGIIAGSVVRAVVELAGVQNVLTKSLGSTNPVNLALATLKALKGLVPPDKAARLRDLSVGQVIRGAKKGA</sequence>
<comment type="subunit">
    <text evidence="7 8">Part of the 30S ribosomal subunit. Contacts proteins S4 and S8.</text>
</comment>
<dbReference type="InterPro" id="IPR018192">
    <property type="entry name" value="Ribosomal_uS5_N_CS"/>
</dbReference>
<keyword evidence="3 8" id="KW-0694">RNA-binding</keyword>
<evidence type="ECO:0000256" key="7">
    <source>
        <dbReference type="ARBA" id="ARBA00062000"/>
    </source>
</evidence>
<evidence type="ECO:0000256" key="2">
    <source>
        <dbReference type="ARBA" id="ARBA00022730"/>
    </source>
</evidence>
<reference evidence="11" key="1">
    <citation type="journal article" date="2020" name="mSystems">
        <title>Genome- and Community-Level Interaction Insights into Carbon Utilization and Element Cycling Functions of Hydrothermarchaeota in Hydrothermal Sediment.</title>
        <authorList>
            <person name="Zhou Z."/>
            <person name="Liu Y."/>
            <person name="Xu W."/>
            <person name="Pan J."/>
            <person name="Luo Z.H."/>
            <person name="Li M."/>
        </authorList>
    </citation>
    <scope>NUCLEOTIDE SEQUENCE [LARGE SCALE GENOMIC DNA]</scope>
    <source>
        <strain evidence="11">SpSt-86</strain>
    </source>
</reference>
<dbReference type="NCBIfam" id="TIGR01021">
    <property type="entry name" value="rpsE_bact"/>
    <property type="match status" value="1"/>
</dbReference>
<feature type="domain" description="S5 DRBM" evidence="10">
    <location>
        <begin position="18"/>
        <end position="81"/>
    </location>
</feature>